<feature type="compositionally biased region" description="Polar residues" evidence="1">
    <location>
        <begin position="246"/>
        <end position="256"/>
    </location>
</feature>
<sequence>MDDDELTRARRALRGADPELDLRRVYAQSRARATDVATGSGGTGPDPNEFDPRHPEQATWPGAGPDDWPDTSSDIGNVEVLLRDAGAPTGQVPPALRHGTTHRGTPGRRMTPRGRALAWSAAAVTAAVLAVSLTSALAPGALPGSAPGPGTSGAVIPEEGPSPSPTVWMTPGDVVARAGKAMSGASCGVKTRSTLGDDSALRFDPVDGTGIAVPKTTLDQQPLEVLQAAAAAVVLGLPGYDDSNDRTGTYGRTDQSLAPDGGDAQELDTRSDTYEIGTDGIGTDGLGTDDVHVERAGGQRVARIQVVPTDAALRGGVMTRVELLVDTTTWLPSDVEIWAEADGGKQIRVHSELSWAGCNEPSMSPTYATDRP</sequence>
<keyword evidence="2" id="KW-0472">Membrane</keyword>
<keyword evidence="4" id="KW-1185">Reference proteome</keyword>
<evidence type="ECO:0000256" key="1">
    <source>
        <dbReference type="SAM" id="MobiDB-lite"/>
    </source>
</evidence>
<keyword evidence="2" id="KW-0812">Transmembrane</keyword>
<gene>
    <name evidence="3" type="ORF">ACH47X_10940</name>
</gene>
<name>A0ABW7XIS1_9MICO</name>
<dbReference type="Proteomes" id="UP001611580">
    <property type="component" value="Unassembled WGS sequence"/>
</dbReference>
<evidence type="ECO:0000256" key="2">
    <source>
        <dbReference type="SAM" id="Phobius"/>
    </source>
</evidence>
<feature type="region of interest" description="Disordered" evidence="1">
    <location>
        <begin position="144"/>
        <end position="167"/>
    </location>
</feature>
<accession>A0ABW7XIS1</accession>
<dbReference type="RefSeq" id="WP_397404111.1">
    <property type="nucleotide sequence ID" value="NZ_JBIRYI010000006.1"/>
</dbReference>
<feature type="transmembrane region" description="Helical" evidence="2">
    <location>
        <begin position="116"/>
        <end position="138"/>
    </location>
</feature>
<feature type="region of interest" description="Disordered" evidence="1">
    <location>
        <begin position="27"/>
        <end position="74"/>
    </location>
</feature>
<feature type="region of interest" description="Disordered" evidence="1">
    <location>
        <begin position="87"/>
        <end position="111"/>
    </location>
</feature>
<protein>
    <submittedName>
        <fullName evidence="3">Uncharacterized protein</fullName>
    </submittedName>
</protein>
<evidence type="ECO:0000313" key="4">
    <source>
        <dbReference type="Proteomes" id="UP001611580"/>
    </source>
</evidence>
<dbReference type="EMBL" id="JBIRYI010000006">
    <property type="protein sequence ID" value="MFI2487417.1"/>
    <property type="molecule type" value="Genomic_DNA"/>
</dbReference>
<proteinExistence type="predicted"/>
<feature type="region of interest" description="Disordered" evidence="1">
    <location>
        <begin position="241"/>
        <end position="267"/>
    </location>
</feature>
<feature type="compositionally biased region" description="Low complexity" evidence="1">
    <location>
        <begin position="144"/>
        <end position="154"/>
    </location>
</feature>
<comment type="caution">
    <text evidence="3">The sequence shown here is derived from an EMBL/GenBank/DDBJ whole genome shotgun (WGS) entry which is preliminary data.</text>
</comment>
<evidence type="ECO:0000313" key="3">
    <source>
        <dbReference type="EMBL" id="MFI2487417.1"/>
    </source>
</evidence>
<keyword evidence="2" id="KW-1133">Transmembrane helix</keyword>
<reference evidence="3 4" key="1">
    <citation type="submission" date="2024-10" db="EMBL/GenBank/DDBJ databases">
        <title>The Natural Products Discovery Center: Release of the First 8490 Sequenced Strains for Exploring Actinobacteria Biosynthetic Diversity.</title>
        <authorList>
            <person name="Kalkreuter E."/>
            <person name="Kautsar S.A."/>
            <person name="Yang D."/>
            <person name="Bader C.D."/>
            <person name="Teijaro C.N."/>
            <person name="Fluegel L."/>
            <person name="Davis C.M."/>
            <person name="Simpson J.R."/>
            <person name="Lauterbach L."/>
            <person name="Steele A.D."/>
            <person name="Gui C."/>
            <person name="Meng S."/>
            <person name="Li G."/>
            <person name="Viehrig K."/>
            <person name="Ye F."/>
            <person name="Su P."/>
            <person name="Kiefer A.F."/>
            <person name="Nichols A."/>
            <person name="Cepeda A.J."/>
            <person name="Yan W."/>
            <person name="Fan B."/>
            <person name="Jiang Y."/>
            <person name="Adhikari A."/>
            <person name="Zheng C.-J."/>
            <person name="Schuster L."/>
            <person name="Cowan T.M."/>
            <person name="Smanski M.J."/>
            <person name="Chevrette M.G."/>
            <person name="De Carvalho L.P.S."/>
            <person name="Shen B."/>
        </authorList>
    </citation>
    <scope>NUCLEOTIDE SEQUENCE [LARGE SCALE GENOMIC DNA]</scope>
    <source>
        <strain evidence="3 4">NPDC019481</strain>
    </source>
</reference>
<feature type="region of interest" description="Disordered" evidence="1">
    <location>
        <begin position="1"/>
        <end position="20"/>
    </location>
</feature>
<feature type="compositionally biased region" description="Low complexity" evidence="1">
    <location>
        <begin position="102"/>
        <end position="111"/>
    </location>
</feature>
<organism evidence="3 4">
    <name type="scientific">Promicromonospora kroppenstedtii</name>
    <dbReference type="NCBI Taxonomy" id="440482"/>
    <lineage>
        <taxon>Bacteria</taxon>
        <taxon>Bacillati</taxon>
        <taxon>Actinomycetota</taxon>
        <taxon>Actinomycetes</taxon>
        <taxon>Micrococcales</taxon>
        <taxon>Promicromonosporaceae</taxon>
        <taxon>Promicromonospora</taxon>
    </lineage>
</organism>